<dbReference type="NCBIfam" id="TIGR00005">
    <property type="entry name" value="rluA_subfam"/>
    <property type="match status" value="1"/>
</dbReference>
<dbReference type="PANTHER" id="PTHR21600:SF87">
    <property type="entry name" value="RNA PSEUDOURIDYLATE SYNTHASE DOMAIN-CONTAINING PROTEIN 1"/>
    <property type="match status" value="1"/>
</dbReference>
<dbReference type="GO" id="GO:0003723">
    <property type="term" value="F:RNA binding"/>
    <property type="evidence" value="ECO:0007669"/>
    <property type="project" value="InterPro"/>
</dbReference>
<accession>A0A8J6TIA3</accession>
<feature type="domain" description="Pseudouridine synthase RsuA/RluA-like" evidence="5">
    <location>
        <begin position="11"/>
        <end position="156"/>
    </location>
</feature>
<dbReference type="Gene3D" id="3.30.2350.10">
    <property type="entry name" value="Pseudouridine synthase"/>
    <property type="match status" value="1"/>
</dbReference>
<reference evidence="6 7" key="1">
    <citation type="submission" date="2020-08" db="EMBL/GenBank/DDBJ databases">
        <title>Bridging the membrane lipid divide: bacteria of the FCB group superphylum have the potential to synthesize archaeal ether lipids.</title>
        <authorList>
            <person name="Villanueva L."/>
            <person name="Von Meijenfeldt F.A.B."/>
            <person name="Westbye A.B."/>
            <person name="Yadav S."/>
            <person name="Hopmans E.C."/>
            <person name="Dutilh B.E."/>
            <person name="Sinninghe Damste J.S."/>
        </authorList>
    </citation>
    <scope>NUCLEOTIDE SEQUENCE [LARGE SCALE GENOMIC DNA]</scope>
    <source>
        <strain evidence="6">NIOZ-UU36</strain>
    </source>
</reference>
<comment type="function">
    <text evidence="4">Responsible for synthesis of pseudouridine from uracil.</text>
</comment>
<dbReference type="GO" id="GO:0140098">
    <property type="term" value="F:catalytic activity, acting on RNA"/>
    <property type="evidence" value="ECO:0007669"/>
    <property type="project" value="UniProtKB-ARBA"/>
</dbReference>
<evidence type="ECO:0000256" key="2">
    <source>
        <dbReference type="ARBA" id="ARBA00010876"/>
    </source>
</evidence>
<evidence type="ECO:0000313" key="7">
    <source>
        <dbReference type="Proteomes" id="UP000614469"/>
    </source>
</evidence>
<dbReference type="InterPro" id="IPR050188">
    <property type="entry name" value="RluA_PseudoU_synthase"/>
</dbReference>
<evidence type="ECO:0000256" key="1">
    <source>
        <dbReference type="ARBA" id="ARBA00000073"/>
    </source>
</evidence>
<dbReference type="PROSITE" id="PS01129">
    <property type="entry name" value="PSI_RLU"/>
    <property type="match status" value="1"/>
</dbReference>
<organism evidence="6 7">
    <name type="scientific">Candidatus Desulfolinea nitratireducens</name>
    <dbReference type="NCBI Taxonomy" id="2841698"/>
    <lineage>
        <taxon>Bacteria</taxon>
        <taxon>Bacillati</taxon>
        <taxon>Chloroflexota</taxon>
        <taxon>Anaerolineae</taxon>
        <taxon>Anaerolineales</taxon>
        <taxon>Anaerolineales incertae sedis</taxon>
        <taxon>Candidatus Desulfolinea</taxon>
    </lineage>
</organism>
<dbReference type="InterPro" id="IPR020103">
    <property type="entry name" value="PsdUridine_synth_cat_dom_sf"/>
</dbReference>
<dbReference type="Pfam" id="PF00849">
    <property type="entry name" value="PseudoU_synth_2"/>
    <property type="match status" value="1"/>
</dbReference>
<dbReference type="SUPFAM" id="SSF55120">
    <property type="entry name" value="Pseudouridine synthase"/>
    <property type="match status" value="1"/>
</dbReference>
<dbReference type="InterPro" id="IPR006225">
    <property type="entry name" value="PsdUridine_synth_RluC/D"/>
</dbReference>
<comment type="catalytic activity">
    <reaction evidence="1 4">
        <text>a uridine in RNA = a pseudouridine in RNA</text>
        <dbReference type="Rhea" id="RHEA:48348"/>
        <dbReference type="Rhea" id="RHEA-COMP:12068"/>
        <dbReference type="Rhea" id="RHEA-COMP:12069"/>
        <dbReference type="ChEBI" id="CHEBI:65314"/>
        <dbReference type="ChEBI" id="CHEBI:65315"/>
    </reaction>
</comment>
<keyword evidence="4" id="KW-0413">Isomerase</keyword>
<dbReference type="EMBL" id="JACNJN010000041">
    <property type="protein sequence ID" value="MBC8334062.1"/>
    <property type="molecule type" value="Genomic_DNA"/>
</dbReference>
<evidence type="ECO:0000259" key="5">
    <source>
        <dbReference type="Pfam" id="PF00849"/>
    </source>
</evidence>
<dbReference type="GO" id="GO:0000455">
    <property type="term" value="P:enzyme-directed rRNA pseudouridine synthesis"/>
    <property type="evidence" value="ECO:0007669"/>
    <property type="project" value="TreeGrafter"/>
</dbReference>
<dbReference type="InterPro" id="IPR006145">
    <property type="entry name" value="PsdUridine_synth_RsuA/RluA"/>
</dbReference>
<comment type="caution">
    <text evidence="6">The sequence shown here is derived from an EMBL/GenBank/DDBJ whole genome shotgun (WGS) entry which is preliminary data.</text>
</comment>
<evidence type="ECO:0000313" key="6">
    <source>
        <dbReference type="EMBL" id="MBC8334062.1"/>
    </source>
</evidence>
<dbReference type="PANTHER" id="PTHR21600">
    <property type="entry name" value="MITOCHONDRIAL RNA PSEUDOURIDINE SYNTHASE"/>
    <property type="match status" value="1"/>
</dbReference>
<name>A0A8J6TIA3_9CHLR</name>
<evidence type="ECO:0000256" key="4">
    <source>
        <dbReference type="RuleBase" id="RU362028"/>
    </source>
</evidence>
<protein>
    <recommendedName>
        <fullName evidence="4">Pseudouridine synthase</fullName>
        <ecNumber evidence="4">5.4.99.-</ecNumber>
    </recommendedName>
</protein>
<comment type="similarity">
    <text evidence="2 4">Belongs to the pseudouridine synthase RluA family.</text>
</comment>
<dbReference type="EC" id="5.4.99.-" evidence="4"/>
<dbReference type="AlphaFoldDB" id="A0A8J6TIA3"/>
<gene>
    <name evidence="6" type="ORF">H8E29_02250</name>
</gene>
<dbReference type="GO" id="GO:0009982">
    <property type="term" value="F:pseudouridine synthase activity"/>
    <property type="evidence" value="ECO:0007669"/>
    <property type="project" value="InterPro"/>
</dbReference>
<dbReference type="CDD" id="cd02869">
    <property type="entry name" value="PseudoU_synth_RluA_like"/>
    <property type="match status" value="1"/>
</dbReference>
<evidence type="ECO:0000256" key="3">
    <source>
        <dbReference type="PIRSR" id="PIRSR606225-1"/>
    </source>
</evidence>
<feature type="active site" evidence="3">
    <location>
        <position position="52"/>
    </location>
</feature>
<proteinExistence type="inferred from homology"/>
<dbReference type="InterPro" id="IPR006224">
    <property type="entry name" value="PsdUridine_synth_RluA-like_CS"/>
</dbReference>
<sequence>MLNIIHQDKAIIVLDKPAGISVLHEGWNENALVLRKMLEDKFGRVWVVHRLDKVTSGVVVFARTAEAHRYLNTQFEQREVEKIYHAIVENVPEWNEYTTHHMLHANVGRKHRTVVDKNRGKQAETSFKIIKRWQDHAWIEARPKTGRTHQIRVHLSTSGFPIVADHLYGAEKTDLIPRAALHAQSLSIGHPSTKKRVTFTAPHPEDFSNLINKLDSLDP</sequence>
<dbReference type="Proteomes" id="UP000614469">
    <property type="component" value="Unassembled WGS sequence"/>
</dbReference>